<accession>A0A2A4GDS9</accession>
<keyword evidence="2 4" id="KW-0472">Membrane</keyword>
<dbReference type="Pfam" id="PF00691">
    <property type="entry name" value="OmpA"/>
    <property type="match status" value="1"/>
</dbReference>
<evidence type="ECO:0000313" key="8">
    <source>
        <dbReference type="Proteomes" id="UP000219559"/>
    </source>
</evidence>
<proteinExistence type="predicted"/>
<evidence type="ECO:0000256" key="4">
    <source>
        <dbReference type="PROSITE-ProRule" id="PRU00473"/>
    </source>
</evidence>
<evidence type="ECO:0000256" key="3">
    <source>
        <dbReference type="ARBA" id="ARBA00023237"/>
    </source>
</evidence>
<organism evidence="7 8">
    <name type="scientific">Sediminicola luteus</name>
    <dbReference type="NCBI Taxonomy" id="319238"/>
    <lineage>
        <taxon>Bacteria</taxon>
        <taxon>Pseudomonadati</taxon>
        <taxon>Bacteroidota</taxon>
        <taxon>Flavobacteriia</taxon>
        <taxon>Flavobacteriales</taxon>
        <taxon>Flavobacteriaceae</taxon>
        <taxon>Sediminicola</taxon>
    </lineage>
</organism>
<keyword evidence="8" id="KW-1185">Reference proteome</keyword>
<dbReference type="Gene3D" id="2.120.10.30">
    <property type="entry name" value="TolB, C-terminal domain"/>
    <property type="match status" value="1"/>
</dbReference>
<keyword evidence="3" id="KW-0998">Cell outer membrane</keyword>
<evidence type="ECO:0000313" key="7">
    <source>
        <dbReference type="EMBL" id="PCE66571.1"/>
    </source>
</evidence>
<dbReference type="Gene3D" id="1.25.40.10">
    <property type="entry name" value="Tetratricopeptide repeat domain"/>
    <property type="match status" value="1"/>
</dbReference>
<sequence>MKQLILVWSLFVCAVLQAQDQGQQTINQDPISLEEVSYSMLTPIDEDVKVDPVKKTSKSRMVAKADSYFDKMWYAEASALYEKALRDQENHSFDVLRKAADAYYFNTNMERAYYWYDKLYKNYKDEMPPELIFKYAHSLKGNGKYGRAKRLMRLYNKKINDPEYVAPDQNEEILKENEQKLDLIMAKVAKNIELKNAAINTEYSDFGVQYFGDDGIMYASAKDSSFFKSRTYKWNEQPYLDIYTAKLNKEDQEVRDAVKLSKNINTKYHEASVSFTPDNETMFFTRNNYEKKLLRDKNGINHLKIFVSKKVDGEWQEATSLPFNSDDYSCGHPTVSPDGKQLYFISDMPGSIGNTDIFVVDILEDGSYSNPKNLGPEINTENREMFPFFDGKKLFFASDGHVGLGGLDVFEVALDEEEGFGEVKNMGQPINSNKDDFAYIVNKDYDKGFLSSNRSGGRGDDDIYSFVKLMPDELDPVAISGVVLTAETGDVIPNALIELLDENNKKIKEIESDADGSFVFEDLKADTKYTLRTQAETFETLETDIAMKTDDADVTVALDKVKAMIAVEDGIKKIKLNNIHFNFDQHNIRPDAAMELDKAVALMQQNPSMKIRIESHTDSWGDNDYNLYLSDKRAKSTKAYMVAQGIDPERIVEAKGFGEEQLLNDCFDGSSCSREMHRLNRRSEFIIVDM</sequence>
<feature type="signal peptide" evidence="5">
    <location>
        <begin position="1"/>
        <end position="18"/>
    </location>
</feature>
<dbReference type="Pfam" id="PF13620">
    <property type="entry name" value="CarboxypepD_reg"/>
    <property type="match status" value="1"/>
</dbReference>
<dbReference type="Pfam" id="PF07676">
    <property type="entry name" value="PD40"/>
    <property type="match status" value="3"/>
</dbReference>
<evidence type="ECO:0000259" key="6">
    <source>
        <dbReference type="PROSITE" id="PS51123"/>
    </source>
</evidence>
<feature type="domain" description="OmpA-like" evidence="6">
    <location>
        <begin position="568"/>
        <end position="690"/>
    </location>
</feature>
<protein>
    <submittedName>
        <fullName evidence="7">Cell envelope biogenesis protein OmpA</fullName>
    </submittedName>
</protein>
<comment type="caution">
    <text evidence="7">The sequence shown here is derived from an EMBL/GenBank/DDBJ whole genome shotgun (WGS) entry which is preliminary data.</text>
</comment>
<dbReference type="SUPFAM" id="SSF82171">
    <property type="entry name" value="DPP6 N-terminal domain-like"/>
    <property type="match status" value="1"/>
</dbReference>
<comment type="subcellular location">
    <subcellularLocation>
        <location evidence="1">Cell outer membrane</location>
    </subcellularLocation>
</comment>
<dbReference type="PRINTS" id="PR01021">
    <property type="entry name" value="OMPADOMAIN"/>
</dbReference>
<dbReference type="OrthoDB" id="9809364at2"/>
<dbReference type="SUPFAM" id="SSF103088">
    <property type="entry name" value="OmpA-like"/>
    <property type="match status" value="1"/>
</dbReference>
<evidence type="ECO:0000256" key="2">
    <source>
        <dbReference type="ARBA" id="ARBA00023136"/>
    </source>
</evidence>
<dbReference type="RefSeq" id="WP_097442092.1">
    <property type="nucleotide sequence ID" value="NZ_NBWU01000001.1"/>
</dbReference>
<dbReference type="EMBL" id="NBWU01000001">
    <property type="protein sequence ID" value="PCE66571.1"/>
    <property type="molecule type" value="Genomic_DNA"/>
</dbReference>
<dbReference type="SUPFAM" id="SSF48452">
    <property type="entry name" value="TPR-like"/>
    <property type="match status" value="1"/>
</dbReference>
<dbReference type="AlphaFoldDB" id="A0A2A4GDS9"/>
<reference evidence="7 8" key="1">
    <citation type="submission" date="2017-04" db="EMBL/GenBank/DDBJ databases">
        <title>A new member of the family Flavobacteriaceae isolated from ascidians.</title>
        <authorList>
            <person name="Chen L."/>
        </authorList>
    </citation>
    <scope>NUCLEOTIDE SEQUENCE [LARGE SCALE GENOMIC DNA]</scope>
    <source>
        <strain evidence="7 8">HQA918</strain>
    </source>
</reference>
<dbReference type="InterPro" id="IPR006665">
    <property type="entry name" value="OmpA-like"/>
</dbReference>
<dbReference type="Proteomes" id="UP000219559">
    <property type="component" value="Unassembled WGS sequence"/>
</dbReference>
<gene>
    <name evidence="7" type="ORF">B7P33_04545</name>
</gene>
<dbReference type="PANTHER" id="PTHR30329">
    <property type="entry name" value="STATOR ELEMENT OF FLAGELLAR MOTOR COMPLEX"/>
    <property type="match status" value="1"/>
</dbReference>
<dbReference type="InterPro" id="IPR036737">
    <property type="entry name" value="OmpA-like_sf"/>
</dbReference>
<dbReference type="GO" id="GO:0009279">
    <property type="term" value="C:cell outer membrane"/>
    <property type="evidence" value="ECO:0007669"/>
    <property type="project" value="UniProtKB-SubCell"/>
</dbReference>
<dbReference type="InterPro" id="IPR006664">
    <property type="entry name" value="OMP_bac"/>
</dbReference>
<dbReference type="PANTHER" id="PTHR30329:SF21">
    <property type="entry name" value="LIPOPROTEIN YIAD-RELATED"/>
    <property type="match status" value="1"/>
</dbReference>
<dbReference type="InterPro" id="IPR011659">
    <property type="entry name" value="WD40"/>
</dbReference>
<dbReference type="CDD" id="cd07185">
    <property type="entry name" value="OmpA_C-like"/>
    <property type="match status" value="1"/>
</dbReference>
<dbReference type="Gene3D" id="3.30.1330.60">
    <property type="entry name" value="OmpA-like domain"/>
    <property type="match status" value="1"/>
</dbReference>
<keyword evidence="5" id="KW-0732">Signal</keyword>
<dbReference type="SUPFAM" id="SSF49478">
    <property type="entry name" value="Cna protein B-type domain"/>
    <property type="match status" value="1"/>
</dbReference>
<feature type="chain" id="PRO_5011997421" evidence="5">
    <location>
        <begin position="19"/>
        <end position="690"/>
    </location>
</feature>
<name>A0A2A4GDS9_9FLAO</name>
<dbReference type="Gene3D" id="2.60.40.1120">
    <property type="entry name" value="Carboxypeptidase-like, regulatory domain"/>
    <property type="match status" value="1"/>
</dbReference>
<dbReference type="InterPro" id="IPR011990">
    <property type="entry name" value="TPR-like_helical_dom_sf"/>
</dbReference>
<dbReference type="InterPro" id="IPR050330">
    <property type="entry name" value="Bact_OuterMem_StrucFunc"/>
</dbReference>
<evidence type="ECO:0000256" key="1">
    <source>
        <dbReference type="ARBA" id="ARBA00004442"/>
    </source>
</evidence>
<evidence type="ECO:0000256" key="5">
    <source>
        <dbReference type="SAM" id="SignalP"/>
    </source>
</evidence>
<dbReference type="PROSITE" id="PS51123">
    <property type="entry name" value="OMPA_2"/>
    <property type="match status" value="1"/>
</dbReference>
<dbReference type="InterPro" id="IPR011042">
    <property type="entry name" value="6-blade_b-propeller_TolB-like"/>
</dbReference>